<evidence type="ECO:0000313" key="1">
    <source>
        <dbReference type="EMBL" id="KAI0033840.1"/>
    </source>
</evidence>
<organism evidence="1 2">
    <name type="scientific">Vararia minispora EC-137</name>
    <dbReference type="NCBI Taxonomy" id="1314806"/>
    <lineage>
        <taxon>Eukaryota</taxon>
        <taxon>Fungi</taxon>
        <taxon>Dikarya</taxon>
        <taxon>Basidiomycota</taxon>
        <taxon>Agaricomycotina</taxon>
        <taxon>Agaricomycetes</taxon>
        <taxon>Russulales</taxon>
        <taxon>Lachnocladiaceae</taxon>
        <taxon>Vararia</taxon>
    </lineage>
</organism>
<comment type="caution">
    <text evidence="1">The sequence shown here is derived from an EMBL/GenBank/DDBJ whole genome shotgun (WGS) entry which is preliminary data.</text>
</comment>
<proteinExistence type="predicted"/>
<name>A0ACB8QQL0_9AGAM</name>
<evidence type="ECO:0000313" key="2">
    <source>
        <dbReference type="Proteomes" id="UP000814128"/>
    </source>
</evidence>
<reference evidence="1" key="2">
    <citation type="journal article" date="2022" name="New Phytol.">
        <title>Evolutionary transition to the ectomycorrhizal habit in the genomes of a hyperdiverse lineage of mushroom-forming fungi.</title>
        <authorList>
            <person name="Looney B."/>
            <person name="Miyauchi S."/>
            <person name="Morin E."/>
            <person name="Drula E."/>
            <person name="Courty P.E."/>
            <person name="Kohler A."/>
            <person name="Kuo A."/>
            <person name="LaButti K."/>
            <person name="Pangilinan J."/>
            <person name="Lipzen A."/>
            <person name="Riley R."/>
            <person name="Andreopoulos W."/>
            <person name="He G."/>
            <person name="Johnson J."/>
            <person name="Nolan M."/>
            <person name="Tritt A."/>
            <person name="Barry K.W."/>
            <person name="Grigoriev I.V."/>
            <person name="Nagy L.G."/>
            <person name="Hibbett D."/>
            <person name="Henrissat B."/>
            <person name="Matheny P.B."/>
            <person name="Labbe J."/>
            <person name="Martin F.M."/>
        </authorList>
    </citation>
    <scope>NUCLEOTIDE SEQUENCE</scope>
    <source>
        <strain evidence="1">EC-137</strain>
    </source>
</reference>
<dbReference type="Proteomes" id="UP000814128">
    <property type="component" value="Unassembled WGS sequence"/>
</dbReference>
<accession>A0ACB8QQL0</accession>
<reference evidence="1" key="1">
    <citation type="submission" date="2021-02" db="EMBL/GenBank/DDBJ databases">
        <authorList>
            <consortium name="DOE Joint Genome Institute"/>
            <person name="Ahrendt S."/>
            <person name="Looney B.P."/>
            <person name="Miyauchi S."/>
            <person name="Morin E."/>
            <person name="Drula E."/>
            <person name="Courty P.E."/>
            <person name="Chicoki N."/>
            <person name="Fauchery L."/>
            <person name="Kohler A."/>
            <person name="Kuo A."/>
            <person name="Labutti K."/>
            <person name="Pangilinan J."/>
            <person name="Lipzen A."/>
            <person name="Riley R."/>
            <person name="Andreopoulos W."/>
            <person name="He G."/>
            <person name="Johnson J."/>
            <person name="Barry K.W."/>
            <person name="Grigoriev I.V."/>
            <person name="Nagy L."/>
            <person name="Hibbett D."/>
            <person name="Henrissat B."/>
            <person name="Matheny P.B."/>
            <person name="Labbe J."/>
            <person name="Martin F."/>
        </authorList>
    </citation>
    <scope>NUCLEOTIDE SEQUENCE</scope>
    <source>
        <strain evidence="1">EC-137</strain>
    </source>
</reference>
<feature type="non-terminal residue" evidence="1">
    <location>
        <position position="768"/>
    </location>
</feature>
<keyword evidence="2" id="KW-1185">Reference proteome</keyword>
<dbReference type="EMBL" id="MU273511">
    <property type="protein sequence ID" value="KAI0033840.1"/>
    <property type="molecule type" value="Genomic_DNA"/>
</dbReference>
<feature type="non-terminal residue" evidence="1">
    <location>
        <position position="1"/>
    </location>
</feature>
<sequence length="768" mass="84052">RPPHLPFRRISLPSSPAPHRLSIASIISTDSLLEEPSPSSAPAAPGVSFSVPSTPSRSPARRMRTTPRPISVDGKRNGRKRELKPVDESKEEKRKKVIGEFYETERTYVQGLDLIYSRFLEPIIASLDTPTPLLERSELTAVFSNFIDIWNLHRAFFSSLTEHLRPFLNSTAVPRESPPPMSPLLLSHFPYLSLYTPFVTSFHTSVVVLTQLLTSNTDFATFIAKQEADPLCGKLKLRDWLLTIVQRCPRYLLLLKDLIGCTDLDDAECQALTTVHTLVSKITSSLNASLHTHAQTLALLALQRATSNLPIPFITPGRTFLKRGTLSQSARGAPLRPRDFLLFSDCLLWLESADAADLDWPQPQNSPTKASRLRPQMLRSRSRSEAELGQIAAQAQTRTSKRQASSGAGEERWTFKGKAALVDVDVVVPPADELRFDVLSPEESFAVYADSRDDRDAWVGAVRNAKAALFVSLGATHPNSTLTSSASTHHLRRALRALPHLPADDARRPRRGRVEHFVPAVWIPDAKTDACMRCAKPFGWRRRRHHCRLCGRCVCSTCSGSTFFISDEGAKTSKPARACDACYDTVFPIITPSADEPSASMPSAAPTLTLSALQQQRRAHAQSPRPPSVLMALDSGSPKRALARIDDADLRAEDLGTSDEQTSVVRIKGAAAHPRSFHQILQDFGGPNAQSVASLSTAESSDAPGATSEPDVSSPASSPKGYGMRREDTARRAKRFSLPAVALQTTSVFAHAAPVQAGNGKRFSLVLG</sequence>
<gene>
    <name evidence="1" type="ORF">K488DRAFT_12415</name>
</gene>
<protein>
    <submittedName>
        <fullName evidence="1">Uncharacterized protein</fullName>
    </submittedName>
</protein>